<evidence type="ECO:0000313" key="5">
    <source>
        <dbReference type="Proteomes" id="UP000199437"/>
    </source>
</evidence>
<dbReference type="Pfam" id="PF00072">
    <property type="entry name" value="Response_reg"/>
    <property type="match status" value="1"/>
</dbReference>
<dbReference type="InterPro" id="IPR007492">
    <property type="entry name" value="LytTR_DNA-bd_dom"/>
</dbReference>
<dbReference type="OrthoDB" id="1646880at2"/>
<name>A0A1I0Q6I7_9BACT</name>
<dbReference type="Pfam" id="PF04397">
    <property type="entry name" value="LytTR"/>
    <property type="match status" value="1"/>
</dbReference>
<dbReference type="STRING" id="1267423.SAMN05216290_2063"/>
<sequence length="243" mass="27042">MSALKVLVVEDDPMIADSLKDILEMLDHDVVGIAENADEAIALCNDHQPQIALLDIQIGGDIDGVELSQIINAQFDMPFIFTTAFADNETVSRAKEQGPFGYLVKPYGVKDINAAIEVAMSAYGRLKDAEKKGTGMSKIIDNSIFLKVDYKLIKVKIEDILYIEAKGDYALFKTVDKGHIVHTTMKKVEERLGDFNFAKVHRSFVVNLAKIVDIEESNLLIDNKVIPISRANKEALLKRLHLL</sequence>
<dbReference type="PANTHER" id="PTHR37299">
    <property type="entry name" value="TRANSCRIPTIONAL REGULATOR-RELATED"/>
    <property type="match status" value="1"/>
</dbReference>
<accession>A0A1I0Q6I7</accession>
<dbReference type="SMART" id="SM00850">
    <property type="entry name" value="LytTR"/>
    <property type="match status" value="1"/>
</dbReference>
<dbReference type="Gene3D" id="2.40.50.1020">
    <property type="entry name" value="LytTr DNA-binding domain"/>
    <property type="match status" value="1"/>
</dbReference>
<feature type="domain" description="Response regulatory" evidence="2">
    <location>
        <begin position="5"/>
        <end position="120"/>
    </location>
</feature>
<dbReference type="Proteomes" id="UP000199437">
    <property type="component" value="Unassembled WGS sequence"/>
</dbReference>
<reference evidence="5" key="1">
    <citation type="submission" date="2016-10" db="EMBL/GenBank/DDBJ databases">
        <authorList>
            <person name="Varghese N."/>
            <person name="Submissions S."/>
        </authorList>
    </citation>
    <scope>NUCLEOTIDE SEQUENCE [LARGE SCALE GENOMIC DNA]</scope>
    <source>
        <strain evidence="5">CGMCC 1.12402</strain>
    </source>
</reference>
<dbReference type="PROSITE" id="PS50930">
    <property type="entry name" value="HTH_LYTTR"/>
    <property type="match status" value="1"/>
</dbReference>
<dbReference type="CDD" id="cd17534">
    <property type="entry name" value="REC_DC-like"/>
    <property type="match status" value="1"/>
</dbReference>
<evidence type="ECO:0000259" key="2">
    <source>
        <dbReference type="PROSITE" id="PS50110"/>
    </source>
</evidence>
<evidence type="ECO:0000259" key="3">
    <source>
        <dbReference type="PROSITE" id="PS50930"/>
    </source>
</evidence>
<evidence type="ECO:0000256" key="1">
    <source>
        <dbReference type="PROSITE-ProRule" id="PRU00169"/>
    </source>
</evidence>
<keyword evidence="5" id="KW-1185">Reference proteome</keyword>
<protein>
    <submittedName>
        <fullName evidence="4">Two component transcriptional regulator, LytTR family</fullName>
    </submittedName>
</protein>
<organism evidence="4 5">
    <name type="scientific">Roseivirga pacifica</name>
    <dbReference type="NCBI Taxonomy" id="1267423"/>
    <lineage>
        <taxon>Bacteria</taxon>
        <taxon>Pseudomonadati</taxon>
        <taxon>Bacteroidota</taxon>
        <taxon>Cytophagia</taxon>
        <taxon>Cytophagales</taxon>
        <taxon>Roseivirgaceae</taxon>
        <taxon>Roseivirga</taxon>
    </lineage>
</organism>
<evidence type="ECO:0000313" key="4">
    <source>
        <dbReference type="EMBL" id="SEW22603.1"/>
    </source>
</evidence>
<dbReference type="Gene3D" id="3.40.50.2300">
    <property type="match status" value="1"/>
</dbReference>
<dbReference type="InterPro" id="IPR011006">
    <property type="entry name" value="CheY-like_superfamily"/>
</dbReference>
<dbReference type="InterPro" id="IPR046947">
    <property type="entry name" value="LytR-like"/>
</dbReference>
<dbReference type="PROSITE" id="PS50110">
    <property type="entry name" value="RESPONSE_REGULATORY"/>
    <property type="match status" value="1"/>
</dbReference>
<dbReference type="GO" id="GO:0003677">
    <property type="term" value="F:DNA binding"/>
    <property type="evidence" value="ECO:0007669"/>
    <property type="project" value="InterPro"/>
</dbReference>
<dbReference type="SUPFAM" id="SSF52172">
    <property type="entry name" value="CheY-like"/>
    <property type="match status" value="1"/>
</dbReference>
<dbReference type="GeneID" id="99986777"/>
<dbReference type="SMART" id="SM00448">
    <property type="entry name" value="REC"/>
    <property type="match status" value="1"/>
</dbReference>
<dbReference type="GO" id="GO:0000156">
    <property type="term" value="F:phosphorelay response regulator activity"/>
    <property type="evidence" value="ECO:0007669"/>
    <property type="project" value="InterPro"/>
</dbReference>
<dbReference type="RefSeq" id="WP_090258501.1">
    <property type="nucleotide sequence ID" value="NZ_FOIR01000002.1"/>
</dbReference>
<keyword evidence="1" id="KW-0597">Phosphoprotein</keyword>
<proteinExistence type="predicted"/>
<feature type="domain" description="HTH LytTR-type" evidence="3">
    <location>
        <begin position="144"/>
        <end position="242"/>
    </location>
</feature>
<feature type="modified residue" description="4-aspartylphosphate" evidence="1">
    <location>
        <position position="55"/>
    </location>
</feature>
<dbReference type="InterPro" id="IPR001789">
    <property type="entry name" value="Sig_transdc_resp-reg_receiver"/>
</dbReference>
<dbReference type="AlphaFoldDB" id="A0A1I0Q6I7"/>
<dbReference type="PANTHER" id="PTHR37299:SF1">
    <property type="entry name" value="STAGE 0 SPORULATION PROTEIN A HOMOLOG"/>
    <property type="match status" value="1"/>
</dbReference>
<gene>
    <name evidence="4" type="ORF">SAMN05216290_2063</name>
</gene>
<dbReference type="EMBL" id="FOIR01000002">
    <property type="protein sequence ID" value="SEW22603.1"/>
    <property type="molecule type" value="Genomic_DNA"/>
</dbReference>